<proteinExistence type="predicted"/>
<accession>A0A8J2L2D2</accession>
<gene>
    <name evidence="1" type="ORF">AFUS01_LOCUS36311</name>
</gene>
<feature type="non-terminal residue" evidence="1">
    <location>
        <position position="63"/>
    </location>
</feature>
<dbReference type="InterPro" id="IPR000718">
    <property type="entry name" value="Peptidase_M13"/>
</dbReference>
<feature type="non-terminal residue" evidence="1">
    <location>
        <position position="1"/>
    </location>
</feature>
<dbReference type="PROSITE" id="PS51885">
    <property type="entry name" value="NEPRILYSIN"/>
    <property type="match status" value="1"/>
</dbReference>
<sequence>IDGGWPAITPNWTPAGFDLLTVVAQARREFLDSILATVYVSPDYRNTTRSLVYLDQPDFFLSR</sequence>
<dbReference type="EMBL" id="CAJVCH010539166">
    <property type="protein sequence ID" value="CAG7826246.1"/>
    <property type="molecule type" value="Genomic_DNA"/>
</dbReference>
<reference evidence="1" key="1">
    <citation type="submission" date="2021-06" db="EMBL/GenBank/DDBJ databases">
        <authorList>
            <person name="Hodson N. C."/>
            <person name="Mongue J. A."/>
            <person name="Jaron S. K."/>
        </authorList>
    </citation>
    <scope>NUCLEOTIDE SEQUENCE</scope>
</reference>
<dbReference type="AlphaFoldDB" id="A0A8J2L2D2"/>
<dbReference type="OrthoDB" id="6475849at2759"/>
<dbReference type="GO" id="GO:0006508">
    <property type="term" value="P:proteolysis"/>
    <property type="evidence" value="ECO:0007669"/>
    <property type="project" value="InterPro"/>
</dbReference>
<evidence type="ECO:0000313" key="2">
    <source>
        <dbReference type="Proteomes" id="UP000708208"/>
    </source>
</evidence>
<dbReference type="Proteomes" id="UP000708208">
    <property type="component" value="Unassembled WGS sequence"/>
</dbReference>
<name>A0A8J2L2D2_9HEXA</name>
<evidence type="ECO:0000313" key="1">
    <source>
        <dbReference type="EMBL" id="CAG7826246.1"/>
    </source>
</evidence>
<organism evidence="1 2">
    <name type="scientific">Allacma fusca</name>
    <dbReference type="NCBI Taxonomy" id="39272"/>
    <lineage>
        <taxon>Eukaryota</taxon>
        <taxon>Metazoa</taxon>
        <taxon>Ecdysozoa</taxon>
        <taxon>Arthropoda</taxon>
        <taxon>Hexapoda</taxon>
        <taxon>Collembola</taxon>
        <taxon>Symphypleona</taxon>
        <taxon>Sminthuridae</taxon>
        <taxon>Allacma</taxon>
    </lineage>
</organism>
<comment type="caution">
    <text evidence="1">The sequence shown here is derived from an EMBL/GenBank/DDBJ whole genome shotgun (WGS) entry which is preliminary data.</text>
</comment>
<dbReference type="GO" id="GO:0004222">
    <property type="term" value="F:metalloendopeptidase activity"/>
    <property type="evidence" value="ECO:0007669"/>
    <property type="project" value="InterPro"/>
</dbReference>
<protein>
    <submittedName>
        <fullName evidence="1">Uncharacterized protein</fullName>
    </submittedName>
</protein>
<keyword evidence="2" id="KW-1185">Reference proteome</keyword>